<comment type="caution">
    <text evidence="2">The sequence shown here is derived from an EMBL/GenBank/DDBJ whole genome shotgun (WGS) entry which is preliminary data.</text>
</comment>
<evidence type="ECO:0000256" key="1">
    <source>
        <dbReference type="SAM" id="MobiDB-lite"/>
    </source>
</evidence>
<dbReference type="Proteomes" id="UP000324222">
    <property type="component" value="Unassembled WGS sequence"/>
</dbReference>
<dbReference type="AlphaFoldDB" id="A0A5B7CH44"/>
<evidence type="ECO:0000313" key="2">
    <source>
        <dbReference type="EMBL" id="MPC08538.1"/>
    </source>
</evidence>
<reference evidence="2 3" key="1">
    <citation type="submission" date="2019-05" db="EMBL/GenBank/DDBJ databases">
        <title>Another draft genome of Portunus trituberculatus and its Hox gene families provides insights of decapod evolution.</title>
        <authorList>
            <person name="Jeong J.-H."/>
            <person name="Song I."/>
            <person name="Kim S."/>
            <person name="Choi T."/>
            <person name="Kim D."/>
            <person name="Ryu S."/>
            <person name="Kim W."/>
        </authorList>
    </citation>
    <scope>NUCLEOTIDE SEQUENCE [LARGE SCALE GENOMIC DNA]</scope>
    <source>
        <tissue evidence="2">Muscle</tissue>
    </source>
</reference>
<protein>
    <submittedName>
        <fullName evidence="2">Uncharacterized protein</fullName>
    </submittedName>
</protein>
<evidence type="ECO:0000313" key="3">
    <source>
        <dbReference type="Proteomes" id="UP000324222"/>
    </source>
</evidence>
<feature type="region of interest" description="Disordered" evidence="1">
    <location>
        <begin position="1"/>
        <end position="23"/>
    </location>
</feature>
<keyword evidence="3" id="KW-1185">Reference proteome</keyword>
<name>A0A5B7CH44_PORTR</name>
<proteinExistence type="predicted"/>
<accession>A0A5B7CH44</accession>
<organism evidence="2 3">
    <name type="scientific">Portunus trituberculatus</name>
    <name type="common">Swimming crab</name>
    <name type="synonym">Neptunus trituberculatus</name>
    <dbReference type="NCBI Taxonomy" id="210409"/>
    <lineage>
        <taxon>Eukaryota</taxon>
        <taxon>Metazoa</taxon>
        <taxon>Ecdysozoa</taxon>
        <taxon>Arthropoda</taxon>
        <taxon>Crustacea</taxon>
        <taxon>Multicrustacea</taxon>
        <taxon>Malacostraca</taxon>
        <taxon>Eumalacostraca</taxon>
        <taxon>Eucarida</taxon>
        <taxon>Decapoda</taxon>
        <taxon>Pleocyemata</taxon>
        <taxon>Brachyura</taxon>
        <taxon>Eubrachyura</taxon>
        <taxon>Portunoidea</taxon>
        <taxon>Portunidae</taxon>
        <taxon>Portuninae</taxon>
        <taxon>Portunus</taxon>
    </lineage>
</organism>
<gene>
    <name evidence="2" type="ORF">E2C01_001124</name>
</gene>
<sequence>MDTDGAEKKEKKIIEKKKTQDTKRGTYCERHQLDGDTLSSFWVEGRQTPQRLGVTRRALCGGTTMNNSSTALVALGLSRRRWSQLSRPTHRHTATPPGS</sequence>
<dbReference type="EMBL" id="VSRR010000034">
    <property type="protein sequence ID" value="MPC08538.1"/>
    <property type="molecule type" value="Genomic_DNA"/>
</dbReference>